<evidence type="ECO:0000313" key="2">
    <source>
        <dbReference type="Proteomes" id="UP000828048"/>
    </source>
</evidence>
<reference evidence="1 2" key="1">
    <citation type="journal article" date="2021" name="Hortic Res">
        <title>High-quality reference genome and annotation aids understanding of berry development for evergreen blueberry (Vaccinium darrowii).</title>
        <authorList>
            <person name="Yu J."/>
            <person name="Hulse-Kemp A.M."/>
            <person name="Babiker E."/>
            <person name="Staton M."/>
        </authorList>
    </citation>
    <scope>NUCLEOTIDE SEQUENCE [LARGE SCALE GENOMIC DNA]</scope>
    <source>
        <strain evidence="2">cv. NJ 8807/NJ 8810</strain>
        <tissue evidence="1">Young leaf</tissue>
    </source>
</reference>
<organism evidence="1 2">
    <name type="scientific">Vaccinium darrowii</name>
    <dbReference type="NCBI Taxonomy" id="229202"/>
    <lineage>
        <taxon>Eukaryota</taxon>
        <taxon>Viridiplantae</taxon>
        <taxon>Streptophyta</taxon>
        <taxon>Embryophyta</taxon>
        <taxon>Tracheophyta</taxon>
        <taxon>Spermatophyta</taxon>
        <taxon>Magnoliopsida</taxon>
        <taxon>eudicotyledons</taxon>
        <taxon>Gunneridae</taxon>
        <taxon>Pentapetalae</taxon>
        <taxon>asterids</taxon>
        <taxon>Ericales</taxon>
        <taxon>Ericaceae</taxon>
        <taxon>Vaccinioideae</taxon>
        <taxon>Vaccinieae</taxon>
        <taxon>Vaccinium</taxon>
    </lineage>
</organism>
<keyword evidence="2" id="KW-1185">Reference proteome</keyword>
<accession>A0ACB7ZDM2</accession>
<sequence>MKSSAVQFQLPSGGPAYKCSYADTWCPTMNTLEGSKPLAALRSFDNSSRQEIIRPPVRSKSMISAFFVKQKTPKLKSFS</sequence>
<proteinExistence type="predicted"/>
<name>A0ACB7ZDM2_9ERIC</name>
<dbReference type="Proteomes" id="UP000828048">
    <property type="component" value="Chromosome 12"/>
</dbReference>
<dbReference type="EMBL" id="CM037162">
    <property type="protein sequence ID" value="KAH7863939.1"/>
    <property type="molecule type" value="Genomic_DNA"/>
</dbReference>
<gene>
    <name evidence="1" type="ORF">Vadar_023845</name>
</gene>
<protein>
    <submittedName>
        <fullName evidence="1">Uncharacterized protein</fullName>
    </submittedName>
</protein>
<evidence type="ECO:0000313" key="1">
    <source>
        <dbReference type="EMBL" id="KAH7863939.1"/>
    </source>
</evidence>
<comment type="caution">
    <text evidence="1">The sequence shown here is derived from an EMBL/GenBank/DDBJ whole genome shotgun (WGS) entry which is preliminary data.</text>
</comment>